<dbReference type="InterPro" id="IPR011990">
    <property type="entry name" value="TPR-like_helical_dom_sf"/>
</dbReference>
<dbReference type="Pfam" id="PF04733">
    <property type="entry name" value="Coatomer_E"/>
    <property type="match status" value="1"/>
</dbReference>
<dbReference type="EMBL" id="SMMG02000002">
    <property type="protein sequence ID" value="KAA3484119.1"/>
    <property type="molecule type" value="Genomic_DNA"/>
</dbReference>
<evidence type="ECO:0000256" key="10">
    <source>
        <dbReference type="ARBA" id="ARBA00023329"/>
    </source>
</evidence>
<proteinExistence type="inferred from homology"/>
<reference evidence="13" key="1">
    <citation type="journal article" date="2019" name="Plant Biotechnol. J.">
        <title>Genome sequencing of the Australian wild diploid species Gossypium australe highlights disease resistance and delayed gland morphogenesis.</title>
        <authorList>
            <person name="Cai Y."/>
            <person name="Cai X."/>
            <person name="Wang Q."/>
            <person name="Wang P."/>
            <person name="Zhang Y."/>
            <person name="Cai C."/>
            <person name="Xu Y."/>
            <person name="Wang K."/>
            <person name="Zhou Z."/>
            <person name="Wang C."/>
            <person name="Geng S."/>
            <person name="Li B."/>
            <person name="Dong Q."/>
            <person name="Hou Y."/>
            <person name="Wang H."/>
            <person name="Ai P."/>
            <person name="Liu Z."/>
            <person name="Yi F."/>
            <person name="Sun M."/>
            <person name="An G."/>
            <person name="Cheng J."/>
            <person name="Zhang Y."/>
            <person name="Shi Q."/>
            <person name="Xie Y."/>
            <person name="Shi X."/>
            <person name="Chang Y."/>
            <person name="Huang F."/>
            <person name="Chen Y."/>
            <person name="Hong S."/>
            <person name="Mi L."/>
            <person name="Sun Q."/>
            <person name="Zhang L."/>
            <person name="Zhou B."/>
            <person name="Peng R."/>
            <person name="Zhang X."/>
            <person name="Liu F."/>
        </authorList>
    </citation>
    <scope>NUCLEOTIDE SEQUENCE [LARGE SCALE GENOMIC DNA]</scope>
    <source>
        <strain evidence="13">cv. PA1801</strain>
    </source>
</reference>
<accession>A0A5B6WQG6</accession>
<evidence type="ECO:0000256" key="3">
    <source>
        <dbReference type="ARBA" id="ARBA00008827"/>
    </source>
</evidence>
<dbReference type="GO" id="GO:0000139">
    <property type="term" value="C:Golgi membrane"/>
    <property type="evidence" value="ECO:0007669"/>
    <property type="project" value="UniProtKB-SubCell"/>
</dbReference>
<comment type="caution">
    <text evidence="12">The sequence shown here is derived from an EMBL/GenBank/DDBJ whole genome shotgun (WGS) entry which is preliminary data.</text>
</comment>
<comment type="subcellular location">
    <subcellularLocation>
        <location evidence="2">Cytoplasmic vesicle</location>
        <location evidence="2">COPI-coated vesicle membrane</location>
        <topology evidence="2">Peripheral membrane protein</topology>
        <orientation evidence="2">Cytoplasmic side</orientation>
    </subcellularLocation>
    <subcellularLocation>
        <location evidence="1">Golgi apparatus membrane</location>
        <topology evidence="1">Peripheral membrane protein</topology>
        <orientation evidence="1">Cytoplasmic side</orientation>
    </subcellularLocation>
</comment>
<dbReference type="GO" id="GO:0006888">
    <property type="term" value="P:endoplasmic reticulum to Golgi vesicle-mediated transport"/>
    <property type="evidence" value="ECO:0007669"/>
    <property type="project" value="TreeGrafter"/>
</dbReference>
<dbReference type="InterPro" id="IPR006822">
    <property type="entry name" value="Coatomer_esu"/>
</dbReference>
<evidence type="ECO:0000256" key="7">
    <source>
        <dbReference type="ARBA" id="ARBA00022927"/>
    </source>
</evidence>
<evidence type="ECO:0000256" key="8">
    <source>
        <dbReference type="ARBA" id="ARBA00023034"/>
    </source>
</evidence>
<evidence type="ECO:0000256" key="2">
    <source>
        <dbReference type="ARBA" id="ARBA00004347"/>
    </source>
</evidence>
<evidence type="ECO:0000256" key="1">
    <source>
        <dbReference type="ARBA" id="ARBA00004255"/>
    </source>
</evidence>
<dbReference type="GO" id="GO:0006890">
    <property type="term" value="P:retrograde vesicle-mediated transport, Golgi to endoplasmic reticulum"/>
    <property type="evidence" value="ECO:0007669"/>
    <property type="project" value="InterPro"/>
</dbReference>
<dbReference type="GO" id="GO:0006891">
    <property type="term" value="P:intra-Golgi vesicle-mediated transport"/>
    <property type="evidence" value="ECO:0007669"/>
    <property type="project" value="TreeGrafter"/>
</dbReference>
<keyword evidence="10" id="KW-0968">Cytoplasmic vesicle</keyword>
<evidence type="ECO:0000313" key="12">
    <source>
        <dbReference type="EMBL" id="KAA3484119.1"/>
    </source>
</evidence>
<keyword evidence="13" id="KW-1185">Reference proteome</keyword>
<dbReference type="PANTHER" id="PTHR10805:SF0">
    <property type="entry name" value="COATOMER SUBUNIT EPSILON"/>
    <property type="match status" value="1"/>
</dbReference>
<evidence type="ECO:0000256" key="9">
    <source>
        <dbReference type="ARBA" id="ARBA00023136"/>
    </source>
</evidence>
<protein>
    <submittedName>
        <fullName evidence="12">Coatomer subunit epsilon-1-like</fullName>
    </submittedName>
</protein>
<keyword evidence="4" id="KW-0813">Transport</keyword>
<keyword evidence="7" id="KW-0653">Protein transport</keyword>
<dbReference type="OrthoDB" id="310217at2759"/>
<sequence>MIWLLFWFDYDPVNRTDYSKCDAKDPETLANLVVCGLHLGKSSSRYLSQLKLTHPEHILVKRASSAEDSFERAVQSVA</sequence>
<comment type="function">
    <text evidence="11">The coatomer is a cytosolic protein complex that binds to dilysine motifs and reversibly associates with Golgi non-clathrin-coated vesicles, which further mediate biosynthetic protein transport from the ER, via the Golgi up to the trans Golgi network. The coatomer complex is required for budding from Golgi membranes, and is essential for the retrograde Golgi-to-ER transport of dilysine-tagged proteins.</text>
</comment>
<dbReference type="Gene3D" id="1.25.40.10">
    <property type="entry name" value="Tetratricopeptide repeat domain"/>
    <property type="match status" value="1"/>
</dbReference>
<dbReference type="PANTHER" id="PTHR10805">
    <property type="entry name" value="COATOMER SUBUNIT EPSILON"/>
    <property type="match status" value="1"/>
</dbReference>
<gene>
    <name evidence="12" type="ORF">EPI10_006226</name>
</gene>
<evidence type="ECO:0000313" key="13">
    <source>
        <dbReference type="Proteomes" id="UP000325315"/>
    </source>
</evidence>
<dbReference type="GO" id="GO:0030126">
    <property type="term" value="C:COPI vesicle coat"/>
    <property type="evidence" value="ECO:0007669"/>
    <property type="project" value="TreeGrafter"/>
</dbReference>
<keyword evidence="8" id="KW-0333">Golgi apparatus</keyword>
<dbReference type="AlphaFoldDB" id="A0A5B6WQG6"/>
<name>A0A5B6WQG6_9ROSI</name>
<keyword evidence="6" id="KW-0931">ER-Golgi transport</keyword>
<evidence type="ECO:0000256" key="11">
    <source>
        <dbReference type="ARBA" id="ARBA00025582"/>
    </source>
</evidence>
<evidence type="ECO:0000256" key="4">
    <source>
        <dbReference type="ARBA" id="ARBA00022448"/>
    </source>
</evidence>
<keyword evidence="9" id="KW-0472">Membrane</keyword>
<dbReference type="GO" id="GO:0015031">
    <property type="term" value="P:protein transport"/>
    <property type="evidence" value="ECO:0007669"/>
    <property type="project" value="UniProtKB-KW"/>
</dbReference>
<dbReference type="Proteomes" id="UP000325315">
    <property type="component" value="Unassembled WGS sequence"/>
</dbReference>
<keyword evidence="5" id="KW-0963">Cytoplasm</keyword>
<organism evidence="12 13">
    <name type="scientific">Gossypium australe</name>
    <dbReference type="NCBI Taxonomy" id="47621"/>
    <lineage>
        <taxon>Eukaryota</taxon>
        <taxon>Viridiplantae</taxon>
        <taxon>Streptophyta</taxon>
        <taxon>Embryophyta</taxon>
        <taxon>Tracheophyta</taxon>
        <taxon>Spermatophyta</taxon>
        <taxon>Magnoliopsida</taxon>
        <taxon>eudicotyledons</taxon>
        <taxon>Gunneridae</taxon>
        <taxon>Pentapetalae</taxon>
        <taxon>rosids</taxon>
        <taxon>malvids</taxon>
        <taxon>Malvales</taxon>
        <taxon>Malvaceae</taxon>
        <taxon>Malvoideae</taxon>
        <taxon>Gossypium</taxon>
    </lineage>
</organism>
<dbReference type="GO" id="GO:0005198">
    <property type="term" value="F:structural molecule activity"/>
    <property type="evidence" value="ECO:0007669"/>
    <property type="project" value="InterPro"/>
</dbReference>
<evidence type="ECO:0000256" key="6">
    <source>
        <dbReference type="ARBA" id="ARBA00022892"/>
    </source>
</evidence>
<evidence type="ECO:0000256" key="5">
    <source>
        <dbReference type="ARBA" id="ARBA00022490"/>
    </source>
</evidence>
<comment type="similarity">
    <text evidence="3">Belongs to the COPE family.</text>
</comment>